<protein>
    <submittedName>
        <fullName evidence="2">DNA-binding helix-turn-helix protein</fullName>
    </submittedName>
</protein>
<dbReference type="Proteomes" id="UP000012227">
    <property type="component" value="Unassembled WGS sequence"/>
</dbReference>
<evidence type="ECO:0000313" key="3">
    <source>
        <dbReference type="Proteomes" id="UP000012227"/>
    </source>
</evidence>
<dbReference type="EMBL" id="AOGY02000070">
    <property type="protein sequence ID" value="EMY68400.1"/>
    <property type="molecule type" value="Genomic_DNA"/>
</dbReference>
<dbReference type="Pfam" id="PF13936">
    <property type="entry name" value="HTH_38"/>
    <property type="match status" value="1"/>
</dbReference>
<sequence length="91" mass="10641">MNHYTRINLKEREVIAEMRFKEESIRSIAKILNRSPSSISRELSKGYSRNSFINYSVSNAQIISQKNESSRNSGKIKLQKHPNLRKFIKSK</sequence>
<name>N1W4L2_9LEPT</name>
<dbReference type="AlphaFoldDB" id="N1W4L2"/>
<proteinExistence type="predicted"/>
<feature type="domain" description="Transposase IS30-like HTH" evidence="1">
    <location>
        <begin position="3"/>
        <end position="45"/>
    </location>
</feature>
<gene>
    <name evidence="2" type="ORF">LEP1GSC199_3051</name>
</gene>
<dbReference type="RefSeq" id="WP_002988587.1">
    <property type="nucleotide sequence ID" value="NZ_AOGY02000070.1"/>
</dbReference>
<evidence type="ECO:0000259" key="1">
    <source>
        <dbReference type="Pfam" id="PF13936"/>
    </source>
</evidence>
<dbReference type="GO" id="GO:0003677">
    <property type="term" value="F:DNA binding"/>
    <property type="evidence" value="ECO:0007669"/>
    <property type="project" value="UniProtKB-KW"/>
</dbReference>
<dbReference type="InterPro" id="IPR025246">
    <property type="entry name" value="IS30-like_HTH"/>
</dbReference>
<comment type="caution">
    <text evidence="2">The sequence shown here is derived from an EMBL/GenBank/DDBJ whole genome shotgun (WGS) entry which is preliminary data.</text>
</comment>
<accession>N1W4L2</accession>
<organism evidence="2 3">
    <name type="scientific">Leptospira vanthielii serovar Holland str. Waz Holland = ATCC 700522</name>
    <dbReference type="NCBI Taxonomy" id="1218591"/>
    <lineage>
        <taxon>Bacteria</taxon>
        <taxon>Pseudomonadati</taxon>
        <taxon>Spirochaetota</taxon>
        <taxon>Spirochaetia</taxon>
        <taxon>Leptospirales</taxon>
        <taxon>Leptospiraceae</taxon>
        <taxon>Leptospira</taxon>
    </lineage>
</organism>
<evidence type="ECO:0000313" key="2">
    <source>
        <dbReference type="EMBL" id="EMY68400.1"/>
    </source>
</evidence>
<feature type="non-terminal residue" evidence="2">
    <location>
        <position position="91"/>
    </location>
</feature>
<reference evidence="2 3" key="1">
    <citation type="submission" date="2013-03" db="EMBL/GenBank/DDBJ databases">
        <authorList>
            <person name="Harkins D.M."/>
            <person name="Durkin A.S."/>
            <person name="Brinkac L.M."/>
            <person name="Haft D.H."/>
            <person name="Selengut J.D."/>
            <person name="Sanka R."/>
            <person name="DePew J."/>
            <person name="Purushe J."/>
            <person name="Galloway R.L."/>
            <person name="Vinetz J.M."/>
            <person name="Sutton G.G."/>
            <person name="Nierman W.C."/>
            <person name="Fouts D.E."/>
        </authorList>
    </citation>
    <scope>NUCLEOTIDE SEQUENCE [LARGE SCALE GENOMIC DNA]</scope>
    <source>
        <strain evidence="2 3">Waz Holland</strain>
    </source>
</reference>
<keyword evidence="2" id="KW-0238">DNA-binding</keyword>